<name>A0A0F3IT68_9PROT</name>
<dbReference type="AlphaFoldDB" id="A0A0F3IT68"/>
<comment type="caution">
    <text evidence="5">The sequence shown here is derived from an EMBL/GenBank/DDBJ whole genome shotgun (WGS) entry which is preliminary data.</text>
</comment>
<evidence type="ECO:0000256" key="3">
    <source>
        <dbReference type="ARBA" id="ARBA00022723"/>
    </source>
</evidence>
<evidence type="ECO:0000256" key="4">
    <source>
        <dbReference type="ARBA" id="ARBA00023004"/>
    </source>
</evidence>
<proteinExistence type="predicted"/>
<dbReference type="Gene3D" id="1.10.490.10">
    <property type="entry name" value="Globins"/>
    <property type="match status" value="1"/>
</dbReference>
<evidence type="ECO:0000313" key="5">
    <source>
        <dbReference type="EMBL" id="KJV09817.1"/>
    </source>
</evidence>
<keyword evidence="2" id="KW-0349">Heme</keyword>
<dbReference type="Pfam" id="PF01152">
    <property type="entry name" value="Bac_globin"/>
    <property type="match status" value="1"/>
</dbReference>
<evidence type="ECO:0000256" key="2">
    <source>
        <dbReference type="ARBA" id="ARBA00022617"/>
    </source>
</evidence>
<dbReference type="InterPro" id="IPR009050">
    <property type="entry name" value="Globin-like_sf"/>
</dbReference>
<dbReference type="CDD" id="cd08916">
    <property type="entry name" value="TrHb3_P"/>
    <property type="match status" value="1"/>
</dbReference>
<dbReference type="Proteomes" id="UP000033774">
    <property type="component" value="Unassembled WGS sequence"/>
</dbReference>
<protein>
    <submittedName>
        <fullName evidence="5">Preprotein translocase subunit TatC</fullName>
    </submittedName>
</protein>
<dbReference type="GO" id="GO:0019825">
    <property type="term" value="F:oxygen binding"/>
    <property type="evidence" value="ECO:0007669"/>
    <property type="project" value="InterPro"/>
</dbReference>
<dbReference type="RefSeq" id="WP_045775562.1">
    <property type="nucleotide sequence ID" value="NZ_LAJY01000206.1"/>
</dbReference>
<sequence>MLPTPDLTDAQLAELVDRFYAAVRADPLIGGVFDAAIADWPDHLGKLAAFWSSVMLGTRRYHGSPMLAHLRHADRLTPAMFARWLALWGETTQSLFPPPVAAQLQDKAARIADSLQLGLRFHADKSRKAVS</sequence>
<dbReference type="InterPro" id="IPR012292">
    <property type="entry name" value="Globin/Proto"/>
</dbReference>
<keyword evidence="4" id="KW-0408">Iron</keyword>
<dbReference type="GO" id="GO:0046872">
    <property type="term" value="F:metal ion binding"/>
    <property type="evidence" value="ECO:0007669"/>
    <property type="project" value="UniProtKB-KW"/>
</dbReference>
<dbReference type="EMBL" id="LAJY01000206">
    <property type="protein sequence ID" value="KJV09817.1"/>
    <property type="molecule type" value="Genomic_DNA"/>
</dbReference>
<reference evidence="5 6" key="1">
    <citation type="submission" date="2015-03" db="EMBL/GenBank/DDBJ databases">
        <title>Draft genome sequence of Elstera litoralis.</title>
        <authorList>
            <person name="Rahalkar M.C."/>
            <person name="Dhakephalkar P.K."/>
            <person name="Pore S.D."/>
            <person name="Arora P."/>
            <person name="Kapse N.G."/>
            <person name="Pandit P.S."/>
        </authorList>
    </citation>
    <scope>NUCLEOTIDE SEQUENCE [LARGE SCALE GENOMIC DNA]</scope>
    <source>
        <strain evidence="5 6">Dia-1</strain>
    </source>
</reference>
<dbReference type="SUPFAM" id="SSF46458">
    <property type="entry name" value="Globin-like"/>
    <property type="match status" value="1"/>
</dbReference>
<dbReference type="InterPro" id="IPR001486">
    <property type="entry name" value="Hemoglobin_trunc"/>
</dbReference>
<gene>
    <name evidence="5" type="ORF">VZ95_09055</name>
</gene>
<accession>A0A0F3IT68</accession>
<dbReference type="OrthoDB" id="25954at2"/>
<dbReference type="GO" id="GO:0020037">
    <property type="term" value="F:heme binding"/>
    <property type="evidence" value="ECO:0007669"/>
    <property type="project" value="InterPro"/>
</dbReference>
<keyword evidence="6" id="KW-1185">Reference proteome</keyword>
<keyword evidence="3" id="KW-0479">Metal-binding</keyword>
<evidence type="ECO:0000313" key="6">
    <source>
        <dbReference type="Proteomes" id="UP000033774"/>
    </source>
</evidence>
<organism evidence="5 6">
    <name type="scientific">Elstera litoralis</name>
    <dbReference type="NCBI Taxonomy" id="552518"/>
    <lineage>
        <taxon>Bacteria</taxon>
        <taxon>Pseudomonadati</taxon>
        <taxon>Pseudomonadota</taxon>
        <taxon>Alphaproteobacteria</taxon>
        <taxon>Rhodospirillales</taxon>
        <taxon>Rhodospirillaceae</taxon>
        <taxon>Elstera</taxon>
    </lineage>
</organism>
<keyword evidence="1" id="KW-0813">Transport</keyword>
<evidence type="ECO:0000256" key="1">
    <source>
        <dbReference type="ARBA" id="ARBA00022448"/>
    </source>
</evidence>